<dbReference type="Proteomes" id="UP000612585">
    <property type="component" value="Unassembled WGS sequence"/>
</dbReference>
<sequence>MTLYSDATGVLSGLSTSDAGRFRDLLATGPQSVLPTAAGPHLTASALVVGVDGRVLLCLHGRVGMWMQMGGHCEPGDPTLGAAALREAREESGIDGLTIGPDPIGLDVHPVTCRFGPSAHYDVRYAVLAPPGAEPVCSTESKDVAWFAPDALPAPLADGVLPLIEPALTWARRSH</sequence>
<dbReference type="GO" id="GO:0016787">
    <property type="term" value="F:hydrolase activity"/>
    <property type="evidence" value="ECO:0007669"/>
    <property type="project" value="UniProtKB-KW"/>
</dbReference>
<dbReference type="Pfam" id="PF00293">
    <property type="entry name" value="NUDIX"/>
    <property type="match status" value="1"/>
</dbReference>
<feature type="domain" description="Nudix hydrolase" evidence="2">
    <location>
        <begin position="39"/>
        <end position="169"/>
    </location>
</feature>
<organism evidence="3 4">
    <name type="scientific">Virgisporangium aurantiacum</name>
    <dbReference type="NCBI Taxonomy" id="175570"/>
    <lineage>
        <taxon>Bacteria</taxon>
        <taxon>Bacillati</taxon>
        <taxon>Actinomycetota</taxon>
        <taxon>Actinomycetes</taxon>
        <taxon>Micromonosporales</taxon>
        <taxon>Micromonosporaceae</taxon>
        <taxon>Virgisporangium</taxon>
    </lineage>
</organism>
<dbReference type="PROSITE" id="PS51462">
    <property type="entry name" value="NUDIX"/>
    <property type="match status" value="1"/>
</dbReference>
<comment type="caution">
    <text evidence="3">The sequence shown here is derived from an EMBL/GenBank/DDBJ whole genome shotgun (WGS) entry which is preliminary data.</text>
</comment>
<evidence type="ECO:0000313" key="3">
    <source>
        <dbReference type="EMBL" id="GIJ53027.1"/>
    </source>
</evidence>
<dbReference type="EMBL" id="BOPG01000004">
    <property type="protein sequence ID" value="GIJ53027.1"/>
    <property type="molecule type" value="Genomic_DNA"/>
</dbReference>
<dbReference type="InterPro" id="IPR000086">
    <property type="entry name" value="NUDIX_hydrolase_dom"/>
</dbReference>
<reference evidence="3" key="1">
    <citation type="submission" date="2021-01" db="EMBL/GenBank/DDBJ databases">
        <title>Whole genome shotgun sequence of Virgisporangium aurantiacum NBRC 16421.</title>
        <authorList>
            <person name="Komaki H."/>
            <person name="Tamura T."/>
        </authorList>
    </citation>
    <scope>NUCLEOTIDE SEQUENCE</scope>
    <source>
        <strain evidence="3">NBRC 16421</strain>
    </source>
</reference>
<name>A0A8J3YYK0_9ACTN</name>
<dbReference type="PANTHER" id="PTHR43736:SF1">
    <property type="entry name" value="DIHYDRONEOPTERIN TRIPHOSPHATE DIPHOSPHATASE"/>
    <property type="match status" value="1"/>
</dbReference>
<evidence type="ECO:0000313" key="4">
    <source>
        <dbReference type="Proteomes" id="UP000612585"/>
    </source>
</evidence>
<evidence type="ECO:0000259" key="2">
    <source>
        <dbReference type="PROSITE" id="PS51462"/>
    </source>
</evidence>
<dbReference type="RefSeq" id="WP_203986732.1">
    <property type="nucleotide sequence ID" value="NZ_BOPG01000004.1"/>
</dbReference>
<dbReference type="PANTHER" id="PTHR43736">
    <property type="entry name" value="ADP-RIBOSE PYROPHOSPHATASE"/>
    <property type="match status" value="1"/>
</dbReference>
<protein>
    <submittedName>
        <fullName evidence="3">NUDIX hydrolase</fullName>
    </submittedName>
</protein>
<evidence type="ECO:0000256" key="1">
    <source>
        <dbReference type="ARBA" id="ARBA00005582"/>
    </source>
</evidence>
<proteinExistence type="inferred from homology"/>
<keyword evidence="4" id="KW-1185">Reference proteome</keyword>
<keyword evidence="3" id="KW-0378">Hydrolase</keyword>
<dbReference type="AlphaFoldDB" id="A0A8J3YYK0"/>
<accession>A0A8J3YYK0</accession>
<dbReference type="SUPFAM" id="SSF55811">
    <property type="entry name" value="Nudix"/>
    <property type="match status" value="1"/>
</dbReference>
<dbReference type="CDD" id="cd03674">
    <property type="entry name" value="NUDIX_Hydrolase"/>
    <property type="match status" value="1"/>
</dbReference>
<comment type="similarity">
    <text evidence="1">Belongs to the Nudix hydrolase family.</text>
</comment>
<gene>
    <name evidence="3" type="ORF">Vau01_005430</name>
</gene>
<dbReference type="Gene3D" id="3.90.79.10">
    <property type="entry name" value="Nucleoside Triphosphate Pyrophosphohydrolase"/>
    <property type="match status" value="1"/>
</dbReference>
<dbReference type="InterPro" id="IPR015797">
    <property type="entry name" value="NUDIX_hydrolase-like_dom_sf"/>
</dbReference>